<evidence type="ECO:0000313" key="8">
    <source>
        <dbReference type="Proteomes" id="UP000614200"/>
    </source>
</evidence>
<accession>A0ABR9ZTG8</accession>
<proteinExistence type="predicted"/>
<evidence type="ECO:0000313" key="7">
    <source>
        <dbReference type="EMBL" id="MBF4693256.1"/>
    </source>
</evidence>
<dbReference type="CDD" id="cd11644">
    <property type="entry name" value="Precorrin-6Y-MT"/>
    <property type="match status" value="1"/>
</dbReference>
<dbReference type="NCBIfam" id="TIGR02467">
    <property type="entry name" value="CbiE"/>
    <property type="match status" value="1"/>
</dbReference>
<evidence type="ECO:0000256" key="5">
    <source>
        <dbReference type="ARBA" id="ARBA00022691"/>
    </source>
</evidence>
<keyword evidence="3" id="KW-0489">Methyltransferase</keyword>
<organism evidence="7 8">
    <name type="scientific">Fusibacter ferrireducens</name>
    <dbReference type="NCBI Taxonomy" id="2785058"/>
    <lineage>
        <taxon>Bacteria</taxon>
        <taxon>Bacillati</taxon>
        <taxon>Bacillota</taxon>
        <taxon>Clostridia</taxon>
        <taxon>Eubacteriales</taxon>
        <taxon>Eubacteriales Family XII. Incertae Sedis</taxon>
        <taxon>Fusibacter</taxon>
    </lineage>
</organism>
<dbReference type="InterPro" id="IPR000878">
    <property type="entry name" value="4pyrrol_Mease"/>
</dbReference>
<name>A0ABR9ZTG8_9FIRM</name>
<keyword evidence="8" id="KW-1185">Reference proteome</keyword>
<dbReference type="EMBL" id="JADKNH010000005">
    <property type="protein sequence ID" value="MBF4693256.1"/>
    <property type="molecule type" value="Genomic_DNA"/>
</dbReference>
<evidence type="ECO:0000256" key="3">
    <source>
        <dbReference type="ARBA" id="ARBA00022603"/>
    </source>
</evidence>
<dbReference type="InterPro" id="IPR035996">
    <property type="entry name" value="4pyrrol_Methylase_sf"/>
</dbReference>
<dbReference type="InterPro" id="IPR012818">
    <property type="entry name" value="CbiE"/>
</dbReference>
<reference evidence="7 8" key="1">
    <citation type="submission" date="2020-11" db="EMBL/GenBank/DDBJ databases">
        <title>Fusibacter basophilias sp. nov.</title>
        <authorList>
            <person name="Qiu D."/>
        </authorList>
    </citation>
    <scope>NUCLEOTIDE SEQUENCE [LARGE SCALE GENOMIC DNA]</scope>
    <source>
        <strain evidence="7 8">Q10-2</strain>
    </source>
</reference>
<evidence type="ECO:0000256" key="1">
    <source>
        <dbReference type="ARBA" id="ARBA00004953"/>
    </source>
</evidence>
<keyword evidence="2" id="KW-0169">Cobalamin biosynthesis</keyword>
<evidence type="ECO:0000259" key="6">
    <source>
        <dbReference type="Pfam" id="PF00590"/>
    </source>
</evidence>
<keyword evidence="4" id="KW-0808">Transferase</keyword>
<dbReference type="Proteomes" id="UP000614200">
    <property type="component" value="Unassembled WGS sequence"/>
</dbReference>
<dbReference type="Gene3D" id="3.30.950.10">
    <property type="entry name" value="Methyltransferase, Cobalt-precorrin-4 Transmethylase, Domain 2"/>
    <property type="match status" value="1"/>
</dbReference>
<dbReference type="PANTHER" id="PTHR43182:SF1">
    <property type="entry name" value="COBALT-PRECORRIN-7 C(5)-METHYLTRANSFERASE"/>
    <property type="match status" value="1"/>
</dbReference>
<dbReference type="InterPro" id="IPR014777">
    <property type="entry name" value="4pyrrole_Mease_sub1"/>
</dbReference>
<protein>
    <submittedName>
        <fullName evidence="7">Precorrin-6y C5,15-methyltransferase (Decarboxylating) subunit CbiE</fullName>
    </submittedName>
</protein>
<feature type="domain" description="Tetrapyrrole methylase" evidence="6">
    <location>
        <begin position="2"/>
        <end position="188"/>
    </location>
</feature>
<dbReference type="InterPro" id="IPR014776">
    <property type="entry name" value="4pyrrole_Mease_sub2"/>
</dbReference>
<comment type="caution">
    <text evidence="7">The sequence shown here is derived from an EMBL/GenBank/DDBJ whole genome shotgun (WGS) entry which is preliminary data.</text>
</comment>
<sequence length="204" mass="23075">MIKIIGIGPGDAKYLTQQATVALSKSPCIIGTQRQLETIEAFSEGTLLVYNGKLSHLEELMHNALKAHDHVALVASGDPSFYGISQWVRRTFEEEQIDILNGIGSYQILFSKTGYPMHDIYLTSLHGRTLDPKELTAYKRLCVLTDTTHTPYKIARLILDQGQNPMMIIGESLSYENEKIEEHRASDVADREYEMNVVIIDYER</sequence>
<dbReference type="Gene3D" id="3.40.1010.10">
    <property type="entry name" value="Cobalt-precorrin-4 Transmethylase, Domain 1"/>
    <property type="match status" value="1"/>
</dbReference>
<keyword evidence="5" id="KW-0949">S-adenosyl-L-methionine</keyword>
<gene>
    <name evidence="7" type="primary">cbiE</name>
    <name evidence="7" type="ORF">ISU02_09000</name>
</gene>
<dbReference type="InterPro" id="IPR050714">
    <property type="entry name" value="Cobalamin_biosynth_MTase"/>
</dbReference>
<evidence type="ECO:0000256" key="2">
    <source>
        <dbReference type="ARBA" id="ARBA00022573"/>
    </source>
</evidence>
<dbReference type="SUPFAM" id="SSF53790">
    <property type="entry name" value="Tetrapyrrole methylase"/>
    <property type="match status" value="1"/>
</dbReference>
<comment type="pathway">
    <text evidence="1">Cofactor biosynthesis; adenosylcobalamin biosynthesis.</text>
</comment>
<dbReference type="RefSeq" id="WP_194701501.1">
    <property type="nucleotide sequence ID" value="NZ_JADKNH010000005.1"/>
</dbReference>
<evidence type="ECO:0000256" key="4">
    <source>
        <dbReference type="ARBA" id="ARBA00022679"/>
    </source>
</evidence>
<dbReference type="PANTHER" id="PTHR43182">
    <property type="entry name" value="COBALT-PRECORRIN-6B C(15)-METHYLTRANSFERASE (DECARBOXYLATING)"/>
    <property type="match status" value="1"/>
</dbReference>
<dbReference type="Pfam" id="PF00590">
    <property type="entry name" value="TP_methylase"/>
    <property type="match status" value="1"/>
</dbReference>